<comment type="caution">
    <text evidence="4">The sequence shown here is derived from an EMBL/GenBank/DDBJ whole genome shotgun (WGS) entry which is preliminary data.</text>
</comment>
<evidence type="ECO:0000256" key="2">
    <source>
        <dbReference type="SAM" id="Phobius"/>
    </source>
</evidence>
<dbReference type="EMBL" id="QIBW01000001">
    <property type="protein sequence ID" value="ROT92268.1"/>
    <property type="molecule type" value="Genomic_DNA"/>
</dbReference>
<dbReference type="Proteomes" id="UP000462865">
    <property type="component" value="Unassembled WGS sequence"/>
</dbReference>
<feature type="region of interest" description="Disordered" evidence="1">
    <location>
        <begin position="1"/>
        <end position="63"/>
    </location>
</feature>
<feature type="compositionally biased region" description="Basic and acidic residues" evidence="1">
    <location>
        <begin position="1"/>
        <end position="12"/>
    </location>
</feature>
<keyword evidence="2" id="KW-0472">Membrane</keyword>
<feature type="compositionally biased region" description="Basic and acidic residues" evidence="1">
    <location>
        <begin position="34"/>
        <end position="61"/>
    </location>
</feature>
<keyword evidence="2" id="KW-0812">Transmembrane</keyword>
<feature type="transmembrane region" description="Helical" evidence="2">
    <location>
        <begin position="75"/>
        <end position="94"/>
    </location>
</feature>
<evidence type="ECO:0000313" key="6">
    <source>
        <dbReference type="Proteomes" id="UP000462865"/>
    </source>
</evidence>
<dbReference type="AlphaFoldDB" id="A0A423UPF0"/>
<gene>
    <name evidence="4" type="ORF">DMP12_01175</name>
    <name evidence="3" type="ORF">GKG38_03615</name>
</gene>
<sequence length="232" mass="25734">MNDRYQTDEHRGQTRKSAAAMKPKSKAAASVRVQPKEKTKQQKKAEKKVARQKQSDLDRKYYNPPTPQYKRLRKIWWALLIGAIAATALSWVGRSWFPDAVSYVMLGAAYVCIIGALYVDFSKIRKVRRAYQEQMEASKSKEQRALEKQQKAAQKAQKAEAAEAPAEEEKPKKRGLFGSGFRLSKAEQAKAEKQEADAADGGEGNAAFERGKANAKAAADAAKSQSPKGSKK</sequence>
<evidence type="ECO:0000313" key="4">
    <source>
        <dbReference type="EMBL" id="ROT92268.1"/>
    </source>
</evidence>
<organism evidence="4 5">
    <name type="scientific">Gordonibacter urolithinfaciens</name>
    <dbReference type="NCBI Taxonomy" id="1335613"/>
    <lineage>
        <taxon>Bacteria</taxon>
        <taxon>Bacillati</taxon>
        <taxon>Actinomycetota</taxon>
        <taxon>Coriobacteriia</taxon>
        <taxon>Eggerthellales</taxon>
        <taxon>Eggerthellaceae</taxon>
        <taxon>Gordonibacter</taxon>
    </lineage>
</organism>
<evidence type="ECO:0000313" key="3">
    <source>
        <dbReference type="EMBL" id="MSA94161.1"/>
    </source>
</evidence>
<dbReference type="Proteomes" id="UP000285258">
    <property type="component" value="Unassembled WGS sequence"/>
</dbReference>
<feature type="compositionally biased region" description="Basic and acidic residues" evidence="1">
    <location>
        <begin position="184"/>
        <end position="196"/>
    </location>
</feature>
<reference evidence="3 6" key="4">
    <citation type="journal article" date="2019" name="Nat. Med.">
        <title>A library of human gut bacterial isolates paired with longitudinal multiomics data enables mechanistic microbiome research.</title>
        <authorList>
            <person name="Poyet M."/>
            <person name="Groussin M."/>
            <person name="Gibbons S.M."/>
            <person name="Avila-Pacheco J."/>
            <person name="Jiang X."/>
            <person name="Kearney S.M."/>
            <person name="Perrotta A.R."/>
            <person name="Berdy B."/>
            <person name="Zhao S."/>
            <person name="Lieberman T.D."/>
            <person name="Swanson P.K."/>
            <person name="Smith M."/>
            <person name="Roesemann S."/>
            <person name="Alexander J.E."/>
            <person name="Rich S.A."/>
            <person name="Livny J."/>
            <person name="Vlamakis H."/>
            <person name="Clish C."/>
            <person name="Bullock K."/>
            <person name="Deik A."/>
            <person name="Scott J."/>
            <person name="Pierce K.A."/>
            <person name="Xavier R.J."/>
            <person name="Alm E.J."/>
        </authorList>
    </citation>
    <scope>NUCLEOTIDE SEQUENCE [LARGE SCALE GENOMIC DNA]</scope>
    <source>
        <strain evidence="3 6">BIOML-A1</strain>
    </source>
</reference>
<keyword evidence="2" id="KW-1133">Transmembrane helix</keyword>
<proteinExistence type="predicted"/>
<dbReference type="EMBL" id="WKZA01000009">
    <property type="protein sequence ID" value="MSA94161.1"/>
    <property type="molecule type" value="Genomic_DNA"/>
</dbReference>
<protein>
    <submittedName>
        <fullName evidence="4">Uncharacterized protein</fullName>
    </submittedName>
</protein>
<accession>A0A423UPF0</accession>
<evidence type="ECO:0000256" key="1">
    <source>
        <dbReference type="SAM" id="MobiDB-lite"/>
    </source>
</evidence>
<feature type="compositionally biased region" description="Low complexity" evidence="1">
    <location>
        <begin position="214"/>
        <end position="223"/>
    </location>
</feature>
<feature type="transmembrane region" description="Helical" evidence="2">
    <location>
        <begin position="100"/>
        <end position="119"/>
    </location>
</feature>
<feature type="compositionally biased region" description="Basic and acidic residues" evidence="1">
    <location>
        <begin position="141"/>
        <end position="150"/>
    </location>
</feature>
<feature type="compositionally biased region" description="Low complexity" evidence="1">
    <location>
        <begin position="16"/>
        <end position="30"/>
    </location>
</feature>
<name>A0A423UPF0_9ACTN</name>
<reference evidence="4" key="2">
    <citation type="journal article" date="2019" name="Int. J. Syst. Evol. Microbiol.">
        <title>Gordonibacter faecihominis is a later heterotypic synonym of Gordonibacter urolithinfaciens.</title>
        <authorList>
            <person name="Danylec N."/>
            <person name="Stoll D.A."/>
            <person name="Huch M."/>
        </authorList>
    </citation>
    <scope>NUCLEOTIDE SEQUENCE</scope>
    <source>
        <strain evidence="4">DSM 27213</strain>
    </source>
</reference>
<reference evidence="4" key="3">
    <citation type="journal article" date="2019" name="Microbiol. Resour. Announc.">
        <title>Draft Genome Sequences of Type Strains of Gordonibacter faecihominis, Paraeggerthella hongkongensis, Parvibacter caecicola,Slackia equolifaciens, Slackia faecicanis, and Slackia isoflavoniconvertens.</title>
        <authorList>
            <person name="Danylec N."/>
            <person name="Stoll D.A."/>
            <person name="Dotsch A."/>
            <person name="Huch M."/>
        </authorList>
    </citation>
    <scope>NUCLEOTIDE SEQUENCE</scope>
    <source>
        <strain evidence="4">DSM 27213</strain>
    </source>
</reference>
<feature type="region of interest" description="Disordered" evidence="1">
    <location>
        <begin position="141"/>
        <end position="232"/>
    </location>
</feature>
<evidence type="ECO:0000313" key="5">
    <source>
        <dbReference type="Proteomes" id="UP000285258"/>
    </source>
</evidence>
<reference evidence="5" key="1">
    <citation type="submission" date="2018-05" db="EMBL/GenBank/DDBJ databases">
        <title>Genome Sequencing of selected type strains of the family Eggerthellaceae.</title>
        <authorList>
            <person name="Danylec N."/>
            <person name="Stoll D.A."/>
            <person name="Doetsch A."/>
            <person name="Huch M."/>
        </authorList>
    </citation>
    <scope>NUCLEOTIDE SEQUENCE [LARGE SCALE GENOMIC DNA]</scope>
    <source>
        <strain evidence="5">DSM 27213</strain>
    </source>
</reference>
<feature type="compositionally biased region" description="Basic and acidic residues" evidence="1">
    <location>
        <begin position="157"/>
        <end position="171"/>
    </location>
</feature>